<dbReference type="GO" id="GO:0001709">
    <property type="term" value="P:cell fate determination"/>
    <property type="evidence" value="ECO:0007669"/>
    <property type="project" value="TreeGrafter"/>
</dbReference>
<accession>A0A328DSV1</accession>
<sequence length="127" mass="13909">MGNVFIDVLCVLLFLVVSSRGVSVHECNPFLSITQELTGFQIHGQPEWNVTVTNLCACFQQQVQITCPGIGNSTLALDAKIIAQSGNDICTLNGSLFIQPHSSVSFKYAWQEINFQPFDSSEACSIH</sequence>
<dbReference type="AlphaFoldDB" id="A0A328DSV1"/>
<proteinExistence type="predicted"/>
<dbReference type="PANTHER" id="PTHR33184:SF72">
    <property type="entry name" value="BETA-1,3-N-ACETYLGLUCOSAMINYLTRANSFERASE FAMILY PROTEIN"/>
    <property type="match status" value="1"/>
</dbReference>
<dbReference type="Pfam" id="PF24068">
    <property type="entry name" value="TPD1_C"/>
    <property type="match status" value="1"/>
</dbReference>
<dbReference type="InterPro" id="IPR040361">
    <property type="entry name" value="TPD1"/>
</dbReference>
<comment type="caution">
    <text evidence="3">The sequence shown here is derived from an EMBL/GenBank/DDBJ whole genome shotgun (WGS) entry which is preliminary data.</text>
</comment>
<reference evidence="3 4" key="1">
    <citation type="submission" date="2018-06" db="EMBL/GenBank/DDBJ databases">
        <title>The Genome of Cuscuta australis (Dodder) Provides Insight into the Evolution of Plant Parasitism.</title>
        <authorList>
            <person name="Liu H."/>
        </authorList>
    </citation>
    <scope>NUCLEOTIDE SEQUENCE [LARGE SCALE GENOMIC DNA]</scope>
    <source>
        <strain evidence="4">cv. Yunnan</strain>
        <tissue evidence="3">Vines</tissue>
    </source>
</reference>
<feature type="chain" id="PRO_5016420354" evidence="2">
    <location>
        <begin position="22"/>
        <end position="127"/>
    </location>
</feature>
<name>A0A328DSV1_9ASTE</name>
<dbReference type="Proteomes" id="UP000249390">
    <property type="component" value="Unassembled WGS sequence"/>
</dbReference>
<dbReference type="EMBL" id="NQVE01000114">
    <property type="protein sequence ID" value="RAL47469.1"/>
    <property type="molecule type" value="Genomic_DNA"/>
</dbReference>
<feature type="signal peptide" evidence="2">
    <location>
        <begin position="1"/>
        <end position="21"/>
    </location>
</feature>
<keyword evidence="4" id="KW-1185">Reference proteome</keyword>
<dbReference type="PANTHER" id="PTHR33184">
    <property type="entry name" value="PROTEIN TAPETUM DETERMINANT 1-LIKE-RELATED"/>
    <property type="match status" value="1"/>
</dbReference>
<evidence type="ECO:0000313" key="4">
    <source>
        <dbReference type="Proteomes" id="UP000249390"/>
    </source>
</evidence>
<evidence type="ECO:0000256" key="1">
    <source>
        <dbReference type="ARBA" id="ARBA00022729"/>
    </source>
</evidence>
<evidence type="ECO:0000313" key="3">
    <source>
        <dbReference type="EMBL" id="RAL47469.1"/>
    </source>
</evidence>
<keyword evidence="1 2" id="KW-0732">Signal</keyword>
<protein>
    <submittedName>
        <fullName evidence="3">Uncharacterized protein</fullName>
    </submittedName>
</protein>
<organism evidence="3 4">
    <name type="scientific">Cuscuta australis</name>
    <dbReference type="NCBI Taxonomy" id="267555"/>
    <lineage>
        <taxon>Eukaryota</taxon>
        <taxon>Viridiplantae</taxon>
        <taxon>Streptophyta</taxon>
        <taxon>Embryophyta</taxon>
        <taxon>Tracheophyta</taxon>
        <taxon>Spermatophyta</taxon>
        <taxon>Magnoliopsida</taxon>
        <taxon>eudicotyledons</taxon>
        <taxon>Gunneridae</taxon>
        <taxon>Pentapetalae</taxon>
        <taxon>asterids</taxon>
        <taxon>lamiids</taxon>
        <taxon>Solanales</taxon>
        <taxon>Convolvulaceae</taxon>
        <taxon>Cuscuteae</taxon>
        <taxon>Cuscuta</taxon>
        <taxon>Cuscuta subgen. Grammica</taxon>
        <taxon>Cuscuta sect. Cleistogrammica</taxon>
    </lineage>
</organism>
<evidence type="ECO:0000256" key="2">
    <source>
        <dbReference type="SAM" id="SignalP"/>
    </source>
</evidence>
<gene>
    <name evidence="3" type="ORF">DM860_011207</name>
</gene>